<evidence type="ECO:0000313" key="1">
    <source>
        <dbReference type="EMBL" id="KAH9367640.1"/>
    </source>
</evidence>
<dbReference type="EMBL" id="JABSTR010000004">
    <property type="protein sequence ID" value="KAH9367640.1"/>
    <property type="molecule type" value="Genomic_DNA"/>
</dbReference>
<sequence length="139" mass="15631">MVSSSRTASRLFSHGKQALNKNTGRGVDGTSAAILLEIKSRVSGQEKKAAELAADKKLRYIKKDGENLVLNQKHKYFSQVQLGMFLLNLNLTHFVVYSKVEPLILTIPRCDNHIDMLVRKLKLQAVYFKHLLPQLAVSV</sequence>
<gene>
    <name evidence="1" type="ORF">HPB48_013648</name>
</gene>
<name>A0A9J6FYV3_HAELO</name>
<organism evidence="1 2">
    <name type="scientific">Haemaphysalis longicornis</name>
    <name type="common">Bush tick</name>
    <dbReference type="NCBI Taxonomy" id="44386"/>
    <lineage>
        <taxon>Eukaryota</taxon>
        <taxon>Metazoa</taxon>
        <taxon>Ecdysozoa</taxon>
        <taxon>Arthropoda</taxon>
        <taxon>Chelicerata</taxon>
        <taxon>Arachnida</taxon>
        <taxon>Acari</taxon>
        <taxon>Parasitiformes</taxon>
        <taxon>Ixodida</taxon>
        <taxon>Ixodoidea</taxon>
        <taxon>Ixodidae</taxon>
        <taxon>Haemaphysalinae</taxon>
        <taxon>Haemaphysalis</taxon>
    </lineage>
</organism>
<accession>A0A9J6FYV3</accession>
<dbReference type="Gene3D" id="3.90.320.10">
    <property type="match status" value="1"/>
</dbReference>
<protein>
    <submittedName>
        <fullName evidence="1">Uncharacterized protein</fullName>
    </submittedName>
</protein>
<evidence type="ECO:0000313" key="2">
    <source>
        <dbReference type="Proteomes" id="UP000821853"/>
    </source>
</evidence>
<dbReference type="InterPro" id="IPR011604">
    <property type="entry name" value="PDDEXK-like_dom_sf"/>
</dbReference>
<dbReference type="OrthoDB" id="6781756at2759"/>
<keyword evidence="2" id="KW-1185">Reference proteome</keyword>
<dbReference type="VEuPathDB" id="VectorBase:HLOH_043235"/>
<dbReference type="Proteomes" id="UP000821853">
    <property type="component" value="Chromosome 2"/>
</dbReference>
<proteinExistence type="predicted"/>
<dbReference type="AlphaFoldDB" id="A0A9J6FYV3"/>
<comment type="caution">
    <text evidence="1">The sequence shown here is derived from an EMBL/GenBank/DDBJ whole genome shotgun (WGS) entry which is preliminary data.</text>
</comment>
<reference evidence="1 2" key="1">
    <citation type="journal article" date="2020" name="Cell">
        <title>Large-Scale Comparative Analyses of Tick Genomes Elucidate Their Genetic Diversity and Vector Capacities.</title>
        <authorList>
            <consortium name="Tick Genome and Microbiome Consortium (TIGMIC)"/>
            <person name="Jia N."/>
            <person name="Wang J."/>
            <person name="Shi W."/>
            <person name="Du L."/>
            <person name="Sun Y."/>
            <person name="Zhan W."/>
            <person name="Jiang J.F."/>
            <person name="Wang Q."/>
            <person name="Zhang B."/>
            <person name="Ji P."/>
            <person name="Bell-Sakyi L."/>
            <person name="Cui X.M."/>
            <person name="Yuan T.T."/>
            <person name="Jiang B.G."/>
            <person name="Yang W.F."/>
            <person name="Lam T.T."/>
            <person name="Chang Q.C."/>
            <person name="Ding S.J."/>
            <person name="Wang X.J."/>
            <person name="Zhu J.G."/>
            <person name="Ruan X.D."/>
            <person name="Zhao L."/>
            <person name="Wei J.T."/>
            <person name="Ye R.Z."/>
            <person name="Que T.C."/>
            <person name="Du C.H."/>
            <person name="Zhou Y.H."/>
            <person name="Cheng J.X."/>
            <person name="Dai P.F."/>
            <person name="Guo W.B."/>
            <person name="Han X.H."/>
            <person name="Huang E.J."/>
            <person name="Li L.F."/>
            <person name="Wei W."/>
            <person name="Gao Y.C."/>
            <person name="Liu J.Z."/>
            <person name="Shao H.Z."/>
            <person name="Wang X."/>
            <person name="Wang C.C."/>
            <person name="Yang T.C."/>
            <person name="Huo Q.B."/>
            <person name="Li W."/>
            <person name="Chen H.Y."/>
            <person name="Chen S.E."/>
            <person name="Zhou L.G."/>
            <person name="Ni X.B."/>
            <person name="Tian J.H."/>
            <person name="Sheng Y."/>
            <person name="Liu T."/>
            <person name="Pan Y.S."/>
            <person name="Xia L.Y."/>
            <person name="Li J."/>
            <person name="Zhao F."/>
            <person name="Cao W.C."/>
        </authorList>
    </citation>
    <scope>NUCLEOTIDE SEQUENCE [LARGE SCALE GENOMIC DNA]</scope>
    <source>
        <strain evidence="1">HaeL-2018</strain>
    </source>
</reference>